<dbReference type="SUPFAM" id="SSF101967">
    <property type="entry name" value="Adhesin YadA, collagen-binding domain"/>
    <property type="match status" value="3"/>
</dbReference>
<dbReference type="Gene3D" id="1.20.5.340">
    <property type="match status" value="1"/>
</dbReference>
<keyword evidence="11" id="KW-0175">Coiled coil</keyword>
<dbReference type="CDD" id="cd12820">
    <property type="entry name" value="LbR_YadA-like"/>
    <property type="match status" value="1"/>
</dbReference>
<keyword evidence="8" id="KW-0653">Protein transport</keyword>
<keyword evidence="4" id="KW-0813">Transport</keyword>
<evidence type="ECO:0000313" key="16">
    <source>
        <dbReference type="EMBL" id="PQL58388.1"/>
    </source>
</evidence>
<dbReference type="RefSeq" id="WP_105093991.1">
    <property type="nucleotide sequence ID" value="NZ_PPDD01000004.1"/>
</dbReference>
<evidence type="ECO:0000256" key="2">
    <source>
        <dbReference type="ARBA" id="ARBA00004442"/>
    </source>
</evidence>
<keyword evidence="5" id="KW-1134">Transmembrane beta strand</keyword>
<name>A0ABX5C4W6_9FIRM</name>
<dbReference type="SUPFAM" id="SSF54523">
    <property type="entry name" value="Pili subunits"/>
    <property type="match status" value="1"/>
</dbReference>
<feature type="domain" description="Trimeric autotransporter adhesin YadA-like stalk" evidence="14">
    <location>
        <begin position="674"/>
        <end position="705"/>
    </location>
</feature>
<dbReference type="Pfam" id="PF05662">
    <property type="entry name" value="YadA_stalk"/>
    <property type="match status" value="4"/>
</dbReference>
<dbReference type="InterPro" id="IPR005594">
    <property type="entry name" value="YadA_C"/>
</dbReference>
<feature type="domain" description="Trimeric autotransporter adhesin YadA-like head" evidence="13">
    <location>
        <begin position="405"/>
        <end position="420"/>
    </location>
</feature>
<dbReference type="Gene3D" id="6.20.50.100">
    <property type="match status" value="6"/>
</dbReference>
<feature type="domain" description="Trimeric autotransporter adhesin YadA-like head" evidence="13">
    <location>
        <begin position="174"/>
        <end position="196"/>
    </location>
</feature>
<feature type="domain" description="Trimeric autotransporter adhesin YadA-like stalk" evidence="14">
    <location>
        <begin position="1772"/>
        <end position="1806"/>
    </location>
</feature>
<dbReference type="EMBL" id="PPDD01000004">
    <property type="protein sequence ID" value="PQL58388.1"/>
    <property type="molecule type" value="Genomic_DNA"/>
</dbReference>
<feature type="domain" description="Trimeric autotransporter adhesin YadA-like stalk" evidence="14">
    <location>
        <begin position="360"/>
        <end position="389"/>
    </location>
</feature>
<sequence>MNKIFKVVWSKSKECYVVVSEFAKNNSGKKKIVVAGIFAALAMTNANVALAANTLPIVADPTSVGFGAGANVSGRNSVGLGTNVKATLSDVVAIGTAAKVETAGGGVAIGQNAKSKGLYGNTPSVAVGKDSIANGGTAIAIGTNAAVNEAGTSFSQGIAIGGGALPGQGATVIGDQSIAIGGNTKAIGHSSIVIGGDDADRMTSTRAVYTDINTGKAAVATVSDAVKALTGYEIKWRDYNNATADHIGITVGTKGQSGNAGIAIGTGADSKNRIAGALNGVNTSAADNTSVTNAIAIGTGAKANRDNSVALGGGSTTDKAGTKQSSYTLPNGITATWAGGDKTLEGDIVSFGAEGYERQLKNVAPGEVSATSTDAINGSQLAAIVDQIAYKYVSIKSTDTPNADNTGATANNSIAIGPNASTTAAAEKSVVIGDGASATTANGVAIGSKSVASTAAGVAGYNANTGRTDTYANLTGTTLTSTLGGVAVGTTDQTRQINYVAAGTADTDAVNVAQLKSVNLAFTGDTGSGDVNLANSKLAVNGDNTYIETTANGKKITIAGKKQDITVTNGTATGTAGMADARNVAEAINNAIDQNKYTWDLSANGEATPVTVEKGNKVDFSGADNITVARNDKNISVSLKKELTGLNSASFNNAAGNPTVKIDGDKGINAGDMKVTNVADGVADKDAVNVSQLKKTDAKADANKAAIARKISLGGNSGSTAEKSLSAGDVKFNVKGADGLTTVASGDDVTVKLDTDTKNKIDNAADKDLSNLNPAGEQKVKDLAAWKVVANSGTAENVKGGDTVKFIDGDNIEITQAGKNFTIATKKNVTFDNITATQAITAPTVNATTGVVTPQVTGLTNRDWTPGQTTPVPGRAATEDQLKQVDNQVKANKDNITQNTTDIADNKQKIADNKTEIDKNTTAIARKIFLNGNTGTTTKKSLSADDVDFTIKGEDGITTTASGNDVTVKLDTDTKNKIDNAADKDLSNLTPDGKKQVKDLAAWNVVANNGTAEKVLGGDTVKYINGDNIVITQSGKDFTFATKPDVTFNTVTANDTITAPKVKATTGVETPQVTGLTNKTWVPGQTQPVSGRAATEDQLKAVDDQVKTNTGNITQNTNDIAKNKANITKNAGDIAANKTAINKNADDIANNAREIAANKDKIDQNTTAIARNISLGSDDGDTDKKSLSTGDVKFNIKGENGITTAANGVDVTVKLDDATKDKIDNAANRDLSNLTPDGKQQVKDLAAWNVVANNGTAEKVQGGDTVKFIDGDNVTITQNGKEFTVATKKDVTFDNVTANQKITAPEVSGLTNTTWNPGVTQPVSGRAATEDQLKAVDDEVAKNKKNIADNKTAIDKNAGDIKTNKDNIDKNTTAIARKISLGGDTGSTDKKSLSTGDVKFNIKGQNGIVTEANGDDVTVKLDDDTANKINNAANTDLSNLTDTGKQQVKDLSAWNVVANNGTAEKVEGGNTVKFIDGDNISITQNGKDFTIATKKDVTFDTVTANDTITAPKVKATDGVETPEVTGLTNKTWVPGKTQPVSGRAATEDQLKQVDDQVAENKTNIGKNADNIAKNKAQIDKNTEAIGRKISLGGNTGSTDEKSLSTGDVKFNIKGENGLTTEANGEDVTVKIDDATKAKIDNAANQDLSNLTDAGKQQVKDLSAWKVTAAGGTVEKVQGGDTVKFQAGDNLEVKQDGTTFTYSLAKDVKGLNSVTVGDENGPSTKITPAGTTVKDAAGNSTTVNGAGMTINPANSAASPVSLTVDGLNNGGNQIHGVAPGTADTDAVNVSQLKGAQAGLQEAINRVGVETQRVGAHAAAMAALKPIQYDPLEPTQIMAGIGNYRGETAGAIGLAHYKTEDTMFNIGVTLGSSHNMINAGVTHKFGGSRDRKDAIPERYKAGPISSIYVMQDEVSHLRSQNEEYKSKLEQQQSEIDALKAAVNQLLANKA</sequence>
<evidence type="ECO:0000313" key="17">
    <source>
        <dbReference type="Proteomes" id="UP000238899"/>
    </source>
</evidence>
<keyword evidence="17" id="KW-1185">Reference proteome</keyword>
<evidence type="ECO:0000259" key="15">
    <source>
        <dbReference type="Pfam" id="PF13018"/>
    </source>
</evidence>
<dbReference type="InterPro" id="IPR008635">
    <property type="entry name" value="Coiled_stalk_dom"/>
</dbReference>
<feature type="domain" description="Trimeric autotransporter adhesin YadA-like C-terminal membrane anchor" evidence="12">
    <location>
        <begin position="1826"/>
        <end position="1881"/>
    </location>
</feature>
<feature type="coiled-coil region" evidence="11">
    <location>
        <begin position="1912"/>
        <end position="1946"/>
    </location>
</feature>
<evidence type="ECO:0000259" key="12">
    <source>
        <dbReference type="Pfam" id="PF03895"/>
    </source>
</evidence>
<comment type="similarity">
    <text evidence="3">Belongs to the autotransporter-2 (AT-2) (TC 1.B.40) family.</text>
</comment>
<keyword evidence="7" id="KW-0732">Signal</keyword>
<dbReference type="Gene3D" id="6.10.250.2040">
    <property type="match status" value="1"/>
</dbReference>
<dbReference type="InterPro" id="IPR045584">
    <property type="entry name" value="Pilin-like"/>
</dbReference>
<dbReference type="Gene3D" id="3.30.1300.30">
    <property type="entry name" value="GSPII I/J protein-like"/>
    <property type="match status" value="1"/>
</dbReference>
<evidence type="ECO:0000256" key="6">
    <source>
        <dbReference type="ARBA" id="ARBA00022692"/>
    </source>
</evidence>
<dbReference type="Pfam" id="PF03895">
    <property type="entry name" value="YadA_anchor"/>
    <property type="match status" value="1"/>
</dbReference>
<reference evidence="16 17" key="1">
    <citation type="journal article" date="2018" name="Int. J. Syst. Evol. Microbiol.">
        <title>Veillonella infantium sp. nov., an anaerobic, Gram-stain-negative coccus isolated from tongue biofilm of a Thai child.</title>
        <authorList>
            <person name="Mashima I."/>
            <person name="Liao Y.C."/>
            <person name="Miyakawa H."/>
            <person name="Theodorea C.F."/>
            <person name="Thawboon B."/>
            <person name="Thaweboon S."/>
            <person name="Scannapieco F.A."/>
            <person name="Nakazawa F."/>
        </authorList>
    </citation>
    <scope>NUCLEOTIDE SEQUENCE [LARGE SCALE GENOMIC DNA]</scope>
    <source>
        <strain evidence="16 17">T11011-4</strain>
    </source>
</reference>
<dbReference type="Gene3D" id="2.150.10.10">
    <property type="entry name" value="Serralysin-like metalloprotease, C-terminal"/>
    <property type="match status" value="3"/>
</dbReference>
<keyword evidence="9" id="KW-0472">Membrane</keyword>
<evidence type="ECO:0000256" key="3">
    <source>
        <dbReference type="ARBA" id="ARBA00005848"/>
    </source>
</evidence>
<evidence type="ECO:0000256" key="9">
    <source>
        <dbReference type="ARBA" id="ARBA00023136"/>
    </source>
</evidence>
<feature type="domain" description="Trimeric autotransporter adhesin YadA-like head" evidence="13">
    <location>
        <begin position="425"/>
        <end position="450"/>
    </location>
</feature>
<feature type="domain" description="Trimeric autotransporter adhesin YadA-like stalk" evidence="14">
    <location>
        <begin position="500"/>
        <end position="536"/>
    </location>
</feature>
<feature type="domain" description="Trimeric autotransporter adhesin YadA-like head" evidence="13">
    <location>
        <begin position="292"/>
        <end position="315"/>
    </location>
</feature>
<evidence type="ECO:0000259" key="14">
    <source>
        <dbReference type="Pfam" id="PF05662"/>
    </source>
</evidence>
<feature type="domain" description="Trimeric autotransporter adhesin YadA-like head" evidence="13">
    <location>
        <begin position="124"/>
        <end position="145"/>
    </location>
</feature>
<gene>
    <name evidence="16" type="ORF">VCHSUH03_02815</name>
</gene>
<evidence type="ECO:0008006" key="18">
    <source>
        <dbReference type="Google" id="ProtNLM"/>
    </source>
</evidence>
<evidence type="ECO:0000256" key="10">
    <source>
        <dbReference type="ARBA" id="ARBA00023237"/>
    </source>
</evidence>
<dbReference type="Proteomes" id="UP000238899">
    <property type="component" value="Unassembled WGS sequence"/>
</dbReference>
<evidence type="ECO:0000256" key="4">
    <source>
        <dbReference type="ARBA" id="ARBA00022448"/>
    </source>
</evidence>
<keyword evidence="10" id="KW-0998">Cell outer membrane</keyword>
<evidence type="ECO:0000256" key="5">
    <source>
        <dbReference type="ARBA" id="ARBA00022452"/>
    </source>
</evidence>
<evidence type="ECO:0000256" key="8">
    <source>
        <dbReference type="ARBA" id="ARBA00022927"/>
    </source>
</evidence>
<feature type="domain" description="ESPR" evidence="15">
    <location>
        <begin position="1"/>
        <end position="31"/>
    </location>
</feature>
<keyword evidence="6" id="KW-0812">Transmembrane</keyword>
<evidence type="ECO:0000259" key="13">
    <source>
        <dbReference type="Pfam" id="PF05658"/>
    </source>
</evidence>
<organism evidence="16 17">
    <name type="scientific">Veillonella infantium</name>
    <dbReference type="NCBI Taxonomy" id="1911679"/>
    <lineage>
        <taxon>Bacteria</taxon>
        <taxon>Bacillati</taxon>
        <taxon>Bacillota</taxon>
        <taxon>Negativicutes</taxon>
        <taxon>Veillonellales</taxon>
        <taxon>Veillonellaceae</taxon>
        <taxon>Veillonella</taxon>
    </lineage>
</organism>
<accession>A0ABX5C4W6</accession>
<evidence type="ECO:0000256" key="7">
    <source>
        <dbReference type="ARBA" id="ARBA00022729"/>
    </source>
</evidence>
<dbReference type="InterPro" id="IPR024973">
    <property type="entry name" value="ESPR"/>
</dbReference>
<proteinExistence type="inferred from homology"/>
<protein>
    <recommendedName>
        <fullName evidence="18">Adhesin YadA</fullName>
    </recommendedName>
</protein>
<dbReference type="Pfam" id="PF05658">
    <property type="entry name" value="YadA_head"/>
    <property type="match status" value="5"/>
</dbReference>
<dbReference type="Pfam" id="PF13018">
    <property type="entry name" value="ESPR"/>
    <property type="match status" value="1"/>
</dbReference>
<dbReference type="InterPro" id="IPR011049">
    <property type="entry name" value="Serralysin-like_metalloprot_C"/>
</dbReference>
<evidence type="ECO:0000256" key="11">
    <source>
        <dbReference type="SAM" id="Coils"/>
    </source>
</evidence>
<dbReference type="InterPro" id="IPR008640">
    <property type="entry name" value="Adhesin_Head_dom"/>
</dbReference>
<comment type="subcellular location">
    <subcellularLocation>
        <location evidence="2">Cell outer membrane</location>
    </subcellularLocation>
    <subcellularLocation>
        <location evidence="1">Cell surface</location>
    </subcellularLocation>
</comment>
<comment type="caution">
    <text evidence="16">The sequence shown here is derived from an EMBL/GenBank/DDBJ whole genome shotgun (WGS) entry which is preliminary data.</text>
</comment>
<evidence type="ECO:0000256" key="1">
    <source>
        <dbReference type="ARBA" id="ARBA00004241"/>
    </source>
</evidence>